<organism evidence="4 5">
    <name type="scientific">Sphingomonas swuensis</name>
    <dbReference type="NCBI Taxonomy" id="977800"/>
    <lineage>
        <taxon>Bacteria</taxon>
        <taxon>Pseudomonadati</taxon>
        <taxon>Pseudomonadota</taxon>
        <taxon>Alphaproteobacteria</taxon>
        <taxon>Sphingomonadales</taxon>
        <taxon>Sphingomonadaceae</taxon>
        <taxon>Sphingomonas</taxon>
    </lineage>
</organism>
<dbReference type="InterPro" id="IPR011250">
    <property type="entry name" value="OMP/PagP_B-barrel"/>
</dbReference>
<sequence>MRSFLLTLPLLALAAPAAAAGNPYVEVGFGPADARANDVDQTIDYTSVQTPAAPLASAPADVFIDDVFGTRSKRRWEGSVAAGYDFGWLRLEGELSRRQVRTSRIAADDGTDDFLGQLNSALNRTGGAGLAPVTLADFQRPGSIRSDAAMANAIVDVKLLKRLTLFVGGGLGINRVSGFGDHDSARAWQYTAGLRFPIGERLELGVKHRYFDSGIIKLDDDPRSFAGNPVTTSVGGVPVTRTTSATVIQDLEGEFRTRSVQLTLGYRF</sequence>
<dbReference type="Pfam" id="PF13505">
    <property type="entry name" value="OMP_b-brl"/>
    <property type="match status" value="1"/>
</dbReference>
<accession>A0ABP7SA37</accession>
<protein>
    <recommendedName>
        <fullName evidence="3">Outer membrane protein beta-barrel domain-containing protein</fullName>
    </recommendedName>
</protein>
<dbReference type="EMBL" id="BAABBQ010000001">
    <property type="protein sequence ID" value="GAA4008837.1"/>
    <property type="molecule type" value="Genomic_DNA"/>
</dbReference>
<keyword evidence="1 2" id="KW-0732">Signal</keyword>
<name>A0ABP7SA37_9SPHN</name>
<evidence type="ECO:0000313" key="4">
    <source>
        <dbReference type="EMBL" id="GAA4008837.1"/>
    </source>
</evidence>
<keyword evidence="5" id="KW-1185">Reference proteome</keyword>
<dbReference type="InterPro" id="IPR027385">
    <property type="entry name" value="Beta-barrel_OMP"/>
</dbReference>
<dbReference type="Proteomes" id="UP001500235">
    <property type="component" value="Unassembled WGS sequence"/>
</dbReference>
<proteinExistence type="predicted"/>
<dbReference type="SUPFAM" id="SSF56925">
    <property type="entry name" value="OMPA-like"/>
    <property type="match status" value="1"/>
</dbReference>
<feature type="signal peptide" evidence="2">
    <location>
        <begin position="1"/>
        <end position="19"/>
    </location>
</feature>
<evidence type="ECO:0000259" key="3">
    <source>
        <dbReference type="Pfam" id="PF13505"/>
    </source>
</evidence>
<gene>
    <name evidence="4" type="ORF">GCM10022280_01990</name>
</gene>
<evidence type="ECO:0000256" key="2">
    <source>
        <dbReference type="SAM" id="SignalP"/>
    </source>
</evidence>
<dbReference type="RefSeq" id="WP_344705530.1">
    <property type="nucleotide sequence ID" value="NZ_BAABBQ010000001.1"/>
</dbReference>
<feature type="chain" id="PRO_5046341444" description="Outer membrane protein beta-barrel domain-containing protein" evidence="2">
    <location>
        <begin position="20"/>
        <end position="268"/>
    </location>
</feature>
<evidence type="ECO:0000256" key="1">
    <source>
        <dbReference type="ARBA" id="ARBA00022729"/>
    </source>
</evidence>
<dbReference type="Gene3D" id="2.40.160.20">
    <property type="match status" value="1"/>
</dbReference>
<comment type="caution">
    <text evidence="4">The sequence shown here is derived from an EMBL/GenBank/DDBJ whole genome shotgun (WGS) entry which is preliminary data.</text>
</comment>
<feature type="domain" description="Outer membrane protein beta-barrel" evidence="3">
    <location>
        <begin position="6"/>
        <end position="268"/>
    </location>
</feature>
<reference evidence="5" key="1">
    <citation type="journal article" date="2019" name="Int. J. Syst. Evol. Microbiol.">
        <title>The Global Catalogue of Microorganisms (GCM) 10K type strain sequencing project: providing services to taxonomists for standard genome sequencing and annotation.</title>
        <authorList>
            <consortium name="The Broad Institute Genomics Platform"/>
            <consortium name="The Broad Institute Genome Sequencing Center for Infectious Disease"/>
            <person name="Wu L."/>
            <person name="Ma J."/>
        </authorList>
    </citation>
    <scope>NUCLEOTIDE SEQUENCE [LARGE SCALE GENOMIC DNA]</scope>
    <source>
        <strain evidence="5">JCM 17563</strain>
    </source>
</reference>
<evidence type="ECO:0000313" key="5">
    <source>
        <dbReference type="Proteomes" id="UP001500235"/>
    </source>
</evidence>